<organism evidence="2 3">
    <name type="scientific">Vitrella brassicaformis (strain CCMP3155)</name>
    <dbReference type="NCBI Taxonomy" id="1169540"/>
    <lineage>
        <taxon>Eukaryota</taxon>
        <taxon>Sar</taxon>
        <taxon>Alveolata</taxon>
        <taxon>Colpodellida</taxon>
        <taxon>Vitrellaceae</taxon>
        <taxon>Vitrella</taxon>
    </lineage>
</organism>
<proteinExistence type="predicted"/>
<reference evidence="2 3" key="1">
    <citation type="submission" date="2014-11" db="EMBL/GenBank/DDBJ databases">
        <authorList>
            <person name="Zhu J."/>
            <person name="Qi W."/>
            <person name="Song R."/>
        </authorList>
    </citation>
    <scope>NUCLEOTIDE SEQUENCE [LARGE SCALE GENOMIC DNA]</scope>
</reference>
<evidence type="ECO:0000313" key="2">
    <source>
        <dbReference type="EMBL" id="CEM14543.1"/>
    </source>
</evidence>
<dbReference type="Proteomes" id="UP000041254">
    <property type="component" value="Unassembled WGS sequence"/>
</dbReference>
<protein>
    <submittedName>
        <fullName evidence="2">Uncharacterized protein</fullName>
    </submittedName>
</protein>
<feature type="signal peptide" evidence="1">
    <location>
        <begin position="1"/>
        <end position="16"/>
    </location>
</feature>
<keyword evidence="3" id="KW-1185">Reference proteome</keyword>
<dbReference type="InParanoid" id="A0A0G4FKM1"/>
<evidence type="ECO:0000313" key="3">
    <source>
        <dbReference type="Proteomes" id="UP000041254"/>
    </source>
</evidence>
<accession>A0A0G4FKM1</accession>
<evidence type="ECO:0000256" key="1">
    <source>
        <dbReference type="SAM" id="SignalP"/>
    </source>
</evidence>
<dbReference type="AlphaFoldDB" id="A0A0G4FKM1"/>
<gene>
    <name evidence="2" type="ORF">Vbra_21365</name>
</gene>
<sequence>MALLLLLIIATTCADARSKKERWHYSSRHKGILTAPSKADDPLMDATLVEQQMKSRGLYEQQIRPDPTTGVPHVVWTFWFGKPMVGKRLESFRMIQENIGVPVMLVTETNLPLCNLSHFPIHSAFPYLSGLHKSDYLRSYFMHFFGGGYHDIKPETHSWADKFNELHDSNVWLYGVAETKGGVACDEGFCVKELCTTTPASWCSQNNCCRTLTNDEYAKLVVNCEWIMRPRTEMTRIWIEAVKNDLDQQIDNLKAHPAPFPRCCQHGENNYPLAWAQLQGQKFHPLQYKFLKHIKQGLLPWEKGGEYFGENEYVAENVSRSM</sequence>
<dbReference type="EMBL" id="CDMY01000456">
    <property type="protein sequence ID" value="CEM14543.1"/>
    <property type="molecule type" value="Genomic_DNA"/>
</dbReference>
<name>A0A0G4FKM1_VITBC</name>
<feature type="chain" id="PRO_5005188734" evidence="1">
    <location>
        <begin position="17"/>
        <end position="322"/>
    </location>
</feature>
<keyword evidence="1" id="KW-0732">Signal</keyword>
<dbReference type="VEuPathDB" id="CryptoDB:Vbra_21365"/>